<name>A0A080YWU8_PHYNI</name>
<dbReference type="AlphaFoldDB" id="A0A080YWU8"/>
<evidence type="ECO:0000313" key="2">
    <source>
        <dbReference type="Proteomes" id="UP000028582"/>
    </source>
</evidence>
<accession>A0A080YWU8</accession>
<gene>
    <name evidence="1" type="ORF">F444_22762</name>
</gene>
<feature type="non-terminal residue" evidence="1">
    <location>
        <position position="55"/>
    </location>
</feature>
<protein>
    <submittedName>
        <fullName evidence="1">Uncharacterized protein</fullName>
    </submittedName>
</protein>
<organism evidence="1 2">
    <name type="scientific">Phytophthora nicotianae P1976</name>
    <dbReference type="NCBI Taxonomy" id="1317066"/>
    <lineage>
        <taxon>Eukaryota</taxon>
        <taxon>Sar</taxon>
        <taxon>Stramenopiles</taxon>
        <taxon>Oomycota</taxon>
        <taxon>Peronosporomycetes</taxon>
        <taxon>Peronosporales</taxon>
        <taxon>Peronosporaceae</taxon>
        <taxon>Phytophthora</taxon>
    </lineage>
</organism>
<comment type="caution">
    <text evidence="1">The sequence shown here is derived from an EMBL/GenBank/DDBJ whole genome shotgun (WGS) entry which is preliminary data.</text>
</comment>
<evidence type="ECO:0000313" key="1">
    <source>
        <dbReference type="EMBL" id="ETO58859.1"/>
    </source>
</evidence>
<reference evidence="1 2" key="1">
    <citation type="submission" date="2013-11" db="EMBL/GenBank/DDBJ databases">
        <title>The Genome Sequence of Phytophthora parasitica P1976.</title>
        <authorList>
            <consortium name="The Broad Institute Genomics Platform"/>
            <person name="Russ C."/>
            <person name="Tyler B."/>
            <person name="Panabieres F."/>
            <person name="Shan W."/>
            <person name="Tripathy S."/>
            <person name="Grunwald N."/>
            <person name="Machado M."/>
            <person name="Johnson C.S."/>
            <person name="Walker B."/>
            <person name="Young S."/>
            <person name="Zeng Q."/>
            <person name="Gargeya S."/>
            <person name="Fitzgerald M."/>
            <person name="Haas B."/>
            <person name="Abouelleil A."/>
            <person name="Allen A.W."/>
            <person name="Alvarado L."/>
            <person name="Arachchi H.M."/>
            <person name="Berlin A.M."/>
            <person name="Chapman S.B."/>
            <person name="Gainer-Dewar J."/>
            <person name="Goldberg J."/>
            <person name="Griggs A."/>
            <person name="Gujja S."/>
            <person name="Hansen M."/>
            <person name="Howarth C."/>
            <person name="Imamovic A."/>
            <person name="Ireland A."/>
            <person name="Larimer J."/>
            <person name="McCowan C."/>
            <person name="Murphy C."/>
            <person name="Pearson M."/>
            <person name="Poon T.W."/>
            <person name="Priest M."/>
            <person name="Roberts A."/>
            <person name="Saif S."/>
            <person name="Shea T."/>
            <person name="Sisk P."/>
            <person name="Sykes S."/>
            <person name="Wortman J."/>
            <person name="Nusbaum C."/>
            <person name="Birren B."/>
        </authorList>
    </citation>
    <scope>NUCLEOTIDE SEQUENCE [LARGE SCALE GENOMIC DNA]</scope>
    <source>
        <strain evidence="1 2">P1976</strain>
    </source>
</reference>
<sequence>MSGGSSQTTCGAASYVEAIRDACVSKHTRVKYKGSMNGIKRWIVEDLSKEDESTG</sequence>
<dbReference type="EMBL" id="ANJA01004683">
    <property type="protein sequence ID" value="ETO58859.1"/>
    <property type="molecule type" value="Genomic_DNA"/>
</dbReference>
<proteinExistence type="predicted"/>
<dbReference type="Proteomes" id="UP000028582">
    <property type="component" value="Unassembled WGS sequence"/>
</dbReference>